<proteinExistence type="inferred from homology"/>
<dbReference type="EMBL" id="AZHC01000005">
    <property type="protein sequence ID" value="OAA47741.1"/>
    <property type="molecule type" value="Genomic_DNA"/>
</dbReference>
<evidence type="ECO:0000313" key="13">
    <source>
        <dbReference type="EMBL" id="OAA47741.1"/>
    </source>
</evidence>
<feature type="active site" description="Nucleophile" evidence="9">
    <location>
        <position position="143"/>
    </location>
</feature>
<evidence type="ECO:0000256" key="7">
    <source>
        <dbReference type="ARBA" id="ARBA00023204"/>
    </source>
</evidence>
<dbReference type="GO" id="GO:0003690">
    <property type="term" value="F:double-stranded DNA binding"/>
    <property type="evidence" value="ECO:0007669"/>
    <property type="project" value="TreeGrafter"/>
</dbReference>
<dbReference type="CDD" id="cd09194">
    <property type="entry name" value="PLDc_yTdp1_1"/>
    <property type="match status" value="1"/>
</dbReference>
<accession>A0A167HC33</accession>
<evidence type="ECO:0000256" key="11">
    <source>
        <dbReference type="PIRSR" id="PIRSR610347-3"/>
    </source>
</evidence>
<dbReference type="OrthoDB" id="47785at2759"/>
<evidence type="ECO:0000313" key="14">
    <source>
        <dbReference type="Proteomes" id="UP000243498"/>
    </source>
</evidence>
<evidence type="ECO:0000256" key="8">
    <source>
        <dbReference type="ARBA" id="ARBA00023242"/>
    </source>
</evidence>
<organism evidence="13 14">
    <name type="scientific">Metarhizium rileyi (strain RCEF 4871)</name>
    <name type="common">Nomuraea rileyi</name>
    <dbReference type="NCBI Taxonomy" id="1649241"/>
    <lineage>
        <taxon>Eukaryota</taxon>
        <taxon>Fungi</taxon>
        <taxon>Dikarya</taxon>
        <taxon>Ascomycota</taxon>
        <taxon>Pezizomycotina</taxon>
        <taxon>Sordariomycetes</taxon>
        <taxon>Hypocreomycetidae</taxon>
        <taxon>Hypocreales</taxon>
        <taxon>Clavicipitaceae</taxon>
        <taxon>Metarhizium</taxon>
    </lineage>
</organism>
<protein>
    <submittedName>
        <fullName evidence="13">Tyrosyl-DNA phosphodiesterase 1</fullName>
    </submittedName>
</protein>
<dbReference type="OMA" id="PLIKECW"/>
<dbReference type="Pfam" id="PF06087">
    <property type="entry name" value="Tyr-DNA_phospho"/>
    <property type="match status" value="1"/>
</dbReference>
<keyword evidence="14" id="KW-1185">Reference proteome</keyword>
<evidence type="ECO:0000256" key="5">
    <source>
        <dbReference type="ARBA" id="ARBA00022801"/>
    </source>
</evidence>
<evidence type="ECO:0000256" key="10">
    <source>
        <dbReference type="PIRSR" id="PIRSR610347-2"/>
    </source>
</evidence>
<dbReference type="AlphaFoldDB" id="A0A167HC33"/>
<feature type="binding site" evidence="10">
    <location>
        <position position="145"/>
    </location>
    <ligand>
        <name>substrate</name>
    </ligand>
</feature>
<dbReference type="FunFam" id="3.30.870.10:FF:000038">
    <property type="entry name" value="Probable tyrosyl-DNA phosphodiesterase"/>
    <property type="match status" value="1"/>
</dbReference>
<comment type="similarity">
    <text evidence="2">Belongs to the tyrosyl-DNA phosphodiesterase family.</text>
</comment>
<evidence type="ECO:0000256" key="3">
    <source>
        <dbReference type="ARBA" id="ARBA00022722"/>
    </source>
</evidence>
<dbReference type="GO" id="GO:0004527">
    <property type="term" value="F:exonuclease activity"/>
    <property type="evidence" value="ECO:0007669"/>
    <property type="project" value="UniProtKB-KW"/>
</dbReference>
<dbReference type="GO" id="GO:0005634">
    <property type="term" value="C:nucleus"/>
    <property type="evidence" value="ECO:0007669"/>
    <property type="project" value="UniProtKB-SubCell"/>
</dbReference>
<dbReference type="Proteomes" id="UP000243498">
    <property type="component" value="Unassembled WGS sequence"/>
</dbReference>
<dbReference type="STRING" id="1081105.A0A167HC33"/>
<dbReference type="GO" id="GO:0017005">
    <property type="term" value="F:3'-tyrosyl-DNA phosphodiesterase activity"/>
    <property type="evidence" value="ECO:0007669"/>
    <property type="project" value="TreeGrafter"/>
</dbReference>
<evidence type="ECO:0000256" key="1">
    <source>
        <dbReference type="ARBA" id="ARBA00004123"/>
    </source>
</evidence>
<reference evidence="13 14" key="1">
    <citation type="journal article" date="2016" name="Genome Biol. Evol.">
        <title>Divergent and convergent evolution of fungal pathogenicity.</title>
        <authorList>
            <person name="Shang Y."/>
            <person name="Xiao G."/>
            <person name="Zheng P."/>
            <person name="Cen K."/>
            <person name="Zhan S."/>
            <person name="Wang C."/>
        </authorList>
    </citation>
    <scope>NUCLEOTIDE SEQUENCE [LARGE SCALE GENOMIC DNA]</scope>
    <source>
        <strain evidence="13 14">RCEF 4871</strain>
    </source>
</reference>
<dbReference type="CDD" id="cd09123">
    <property type="entry name" value="PLDc_Tdp1_2"/>
    <property type="match status" value="1"/>
</dbReference>
<feature type="region of interest" description="Disordered" evidence="12">
    <location>
        <begin position="1"/>
        <end position="38"/>
    </location>
</feature>
<feature type="site" description="Interaction with DNA" evidence="11">
    <location>
        <position position="418"/>
    </location>
</feature>
<gene>
    <name evidence="13" type="ORF">NOR_02231</name>
</gene>
<feature type="active site" description="Proton donor/acceptor" evidence="9">
    <location>
        <position position="394"/>
    </location>
</feature>
<keyword evidence="5" id="KW-0378">Hydrolase</keyword>
<comment type="caution">
    <text evidence="13">The sequence shown here is derived from an EMBL/GenBank/DDBJ whole genome shotgun (WGS) entry which is preliminary data.</text>
</comment>
<keyword evidence="8" id="KW-0539">Nucleus</keyword>
<evidence type="ECO:0000256" key="6">
    <source>
        <dbReference type="ARBA" id="ARBA00022839"/>
    </source>
</evidence>
<keyword evidence="4" id="KW-0227">DNA damage</keyword>
<dbReference type="PANTHER" id="PTHR12415:SF0">
    <property type="entry name" value="TYROSYL-DNA PHOSPHODIESTERASE 1"/>
    <property type="match status" value="1"/>
</dbReference>
<name>A0A167HC33_METRR</name>
<dbReference type="Gene3D" id="3.30.870.10">
    <property type="entry name" value="Endonuclease Chain A"/>
    <property type="match status" value="2"/>
</dbReference>
<evidence type="ECO:0000256" key="4">
    <source>
        <dbReference type="ARBA" id="ARBA00022763"/>
    </source>
</evidence>
<keyword evidence="3" id="KW-0540">Nuclease</keyword>
<dbReference type="PANTHER" id="PTHR12415">
    <property type="entry name" value="TYROSYL-DNA PHOSPHODIESTERASE 1"/>
    <property type="match status" value="1"/>
</dbReference>
<dbReference type="InterPro" id="IPR010347">
    <property type="entry name" value="Tdp1"/>
</dbReference>
<keyword evidence="6" id="KW-0269">Exonuclease</keyword>
<evidence type="ECO:0000256" key="2">
    <source>
        <dbReference type="ARBA" id="ARBA00010205"/>
    </source>
</evidence>
<dbReference type="SUPFAM" id="SSF56024">
    <property type="entry name" value="Phospholipase D/nuclease"/>
    <property type="match status" value="2"/>
</dbReference>
<comment type="subcellular location">
    <subcellularLocation>
        <location evidence="1">Nucleus</location>
    </subcellularLocation>
</comment>
<sequence>MERRQKRQRLDDLEQSDRLRSLSTPISPPRKTRRRKPERLASPWQLTWIRDLPEELNYDAVTLKDLLGDPLISECWEFNYLHDIPFLMNAFDQDTRHLVKVHVVHGFWKRDDPNRQVLTTQTSGFDNVKLHVAPMPEMFGTHHSKMIVLFRHDDTAEVIIHTANMIAKDWTNMTNAVWRSPRLPKLPPESRQLHEYGGLPIGSGERFKVDLLDYLLSYDSRKITCGPLADQLSCFDFANVKGALIASVPGKHDIHDLSHMSYGWSGAKRCLSSVPCKEGSSEIVSQVSSIATLGAKDTWLQKTLFDSLATCKTMSLPRPKFKVIFPTADEIRESLDGYASGASIHTKIQSSQQAQQLGYLRPILHHWANDSPDGIVLSPTVEVSNSGRDRAAPHVKTYIRYNEEGSIDWAMLTSANISKQAWGEVSKPSGEMRVASWEMGVLVWPGLFGKDVSMVGTFLSDVPKVQADSDSDAGDNRVLIGVRIPYSLPLQRYGAGEAPWVATMNHSEPDRFGRRWTE</sequence>
<dbReference type="GO" id="GO:0003697">
    <property type="term" value="F:single-stranded DNA binding"/>
    <property type="evidence" value="ECO:0007669"/>
    <property type="project" value="TreeGrafter"/>
</dbReference>
<evidence type="ECO:0000256" key="9">
    <source>
        <dbReference type="PIRSR" id="PIRSR610347-1"/>
    </source>
</evidence>
<evidence type="ECO:0000256" key="12">
    <source>
        <dbReference type="SAM" id="MobiDB-lite"/>
    </source>
</evidence>
<feature type="compositionally biased region" description="Basic and acidic residues" evidence="12">
    <location>
        <begin position="1"/>
        <end position="20"/>
    </location>
</feature>
<feature type="binding site" evidence="10">
    <location>
        <position position="396"/>
    </location>
    <ligand>
        <name>substrate</name>
    </ligand>
</feature>
<dbReference type="GO" id="GO:0006281">
    <property type="term" value="P:DNA repair"/>
    <property type="evidence" value="ECO:0007669"/>
    <property type="project" value="UniProtKB-KW"/>
</dbReference>
<keyword evidence="7" id="KW-0234">DNA repair</keyword>